<evidence type="ECO:0000256" key="2">
    <source>
        <dbReference type="ARBA" id="ARBA00020148"/>
    </source>
</evidence>
<dbReference type="GO" id="GO:0005737">
    <property type="term" value="C:cytoplasm"/>
    <property type="evidence" value="ECO:0007669"/>
    <property type="project" value="UniProtKB-SubCell"/>
</dbReference>
<accession>A0AAW2LZ56</accession>
<reference evidence="6" key="1">
    <citation type="submission" date="2020-06" db="EMBL/GenBank/DDBJ databases">
        <authorList>
            <person name="Li T."/>
            <person name="Hu X."/>
            <person name="Zhang T."/>
            <person name="Song X."/>
            <person name="Zhang H."/>
            <person name="Dai N."/>
            <person name="Sheng W."/>
            <person name="Hou X."/>
            <person name="Wei L."/>
        </authorList>
    </citation>
    <scope>NUCLEOTIDE SEQUENCE</scope>
    <source>
        <strain evidence="6">KEN8</strain>
        <tissue evidence="6">Leaf</tissue>
    </source>
</reference>
<evidence type="ECO:0000256" key="1">
    <source>
        <dbReference type="ARBA" id="ARBA00004496"/>
    </source>
</evidence>
<comment type="subcellular location">
    <subcellularLocation>
        <location evidence="1">Cytoplasm</location>
    </subcellularLocation>
</comment>
<feature type="domain" description="AB hydrolase-1" evidence="5">
    <location>
        <begin position="41"/>
        <end position="163"/>
    </location>
</feature>
<evidence type="ECO:0000259" key="5">
    <source>
        <dbReference type="Pfam" id="PF00561"/>
    </source>
</evidence>
<feature type="region of interest" description="Disordered" evidence="4">
    <location>
        <begin position="298"/>
        <end position="353"/>
    </location>
</feature>
<gene>
    <name evidence="6" type="ORF">Scaly_2409000</name>
</gene>
<sequence length="450" mass="50020">MKGVFSAPGDYVYFKSQVPLHKIPIGSKQWRYYDFGPKVVPPLICLPGTAGTADVYYKQIMALSMKGYRVISVDIPRVWNHQEWIQAFEKFLDAIDVHHIHLYGTSLGGFLAQLFAQHRPRRVKSLVLSNTFLETNSFAAAMPWAPFVGWTPSFLLKRYVLTGIRDGPHEPFIADSVDFVVAQVETLSRDDLASRLSLTVDAASVGPLLLSDSLITIMDTNDFCAIPQQLKDQTYGIGGISSFQLLFHDFLDLYIDYGNGYSNCKPLSNCTTQFTFPTSLMQQLHLRRVGVEARQDMVPGIPKNDAGGSSSNQNDEQGGTDDAQDDRTGYGSPRNGSEPPLVPDGPDSGNSQNQHLSNAYLSNIIGEHLVPLMLLAVMENEQAILASKAVLHFICEYVILDLLRTYLSSLYITLEFKSSINRLLLPSKDANLIATFLHHLNEWVGNVTVE</sequence>
<dbReference type="Gene3D" id="3.40.50.1820">
    <property type="entry name" value="alpha/beta hydrolase"/>
    <property type="match status" value="1"/>
</dbReference>
<reference evidence="6" key="2">
    <citation type="journal article" date="2024" name="Plant">
        <title>Genomic evolution and insights into agronomic trait innovations of Sesamum species.</title>
        <authorList>
            <person name="Miao H."/>
            <person name="Wang L."/>
            <person name="Qu L."/>
            <person name="Liu H."/>
            <person name="Sun Y."/>
            <person name="Le M."/>
            <person name="Wang Q."/>
            <person name="Wei S."/>
            <person name="Zheng Y."/>
            <person name="Lin W."/>
            <person name="Duan Y."/>
            <person name="Cao H."/>
            <person name="Xiong S."/>
            <person name="Wang X."/>
            <person name="Wei L."/>
            <person name="Li C."/>
            <person name="Ma Q."/>
            <person name="Ju M."/>
            <person name="Zhao R."/>
            <person name="Li G."/>
            <person name="Mu C."/>
            <person name="Tian Q."/>
            <person name="Mei H."/>
            <person name="Zhang T."/>
            <person name="Gao T."/>
            <person name="Zhang H."/>
        </authorList>
    </citation>
    <scope>NUCLEOTIDE SEQUENCE</scope>
    <source>
        <strain evidence="6">KEN8</strain>
    </source>
</reference>
<proteinExistence type="predicted"/>
<evidence type="ECO:0000256" key="4">
    <source>
        <dbReference type="SAM" id="MobiDB-lite"/>
    </source>
</evidence>
<dbReference type="EMBL" id="JACGWM010000015">
    <property type="protein sequence ID" value="KAL0324419.1"/>
    <property type="molecule type" value="Genomic_DNA"/>
</dbReference>
<dbReference type="InterPro" id="IPR026151">
    <property type="entry name" value="Maspardin"/>
</dbReference>
<keyword evidence="3" id="KW-0963">Cytoplasm</keyword>
<feature type="compositionally biased region" description="Polar residues" evidence="4">
    <location>
        <begin position="307"/>
        <end position="317"/>
    </location>
</feature>
<evidence type="ECO:0000313" key="6">
    <source>
        <dbReference type="EMBL" id="KAL0324419.1"/>
    </source>
</evidence>
<dbReference type="SUPFAM" id="SSF53474">
    <property type="entry name" value="alpha/beta-Hydrolases"/>
    <property type="match status" value="1"/>
</dbReference>
<evidence type="ECO:0000256" key="3">
    <source>
        <dbReference type="ARBA" id="ARBA00022490"/>
    </source>
</evidence>
<comment type="caution">
    <text evidence="6">The sequence shown here is derived from an EMBL/GenBank/DDBJ whole genome shotgun (WGS) entry which is preliminary data.</text>
</comment>
<protein>
    <recommendedName>
        <fullName evidence="2">Maspardin</fullName>
    </recommendedName>
</protein>
<dbReference type="AlphaFoldDB" id="A0AAW2LZ56"/>
<dbReference type="InterPro" id="IPR029058">
    <property type="entry name" value="AB_hydrolase_fold"/>
</dbReference>
<dbReference type="GO" id="GO:0016787">
    <property type="term" value="F:hydrolase activity"/>
    <property type="evidence" value="ECO:0007669"/>
    <property type="project" value="UniProtKB-ARBA"/>
</dbReference>
<name>A0AAW2LZ56_9LAMI</name>
<dbReference type="PANTHER" id="PTHR15913">
    <property type="entry name" value="ACID CLUSTER PROTEIN 33"/>
    <property type="match status" value="1"/>
</dbReference>
<organism evidence="6">
    <name type="scientific">Sesamum calycinum</name>
    <dbReference type="NCBI Taxonomy" id="2727403"/>
    <lineage>
        <taxon>Eukaryota</taxon>
        <taxon>Viridiplantae</taxon>
        <taxon>Streptophyta</taxon>
        <taxon>Embryophyta</taxon>
        <taxon>Tracheophyta</taxon>
        <taxon>Spermatophyta</taxon>
        <taxon>Magnoliopsida</taxon>
        <taxon>eudicotyledons</taxon>
        <taxon>Gunneridae</taxon>
        <taxon>Pentapetalae</taxon>
        <taxon>asterids</taxon>
        <taxon>lamiids</taxon>
        <taxon>Lamiales</taxon>
        <taxon>Pedaliaceae</taxon>
        <taxon>Sesamum</taxon>
    </lineage>
</organism>
<dbReference type="InterPro" id="IPR000073">
    <property type="entry name" value="AB_hydrolase_1"/>
</dbReference>
<dbReference type="PANTHER" id="PTHR15913:SF0">
    <property type="entry name" value="MASPARDIN"/>
    <property type="match status" value="1"/>
</dbReference>
<dbReference type="Pfam" id="PF00561">
    <property type="entry name" value="Abhydrolase_1"/>
    <property type="match status" value="1"/>
</dbReference>